<dbReference type="AlphaFoldDB" id="L0DG40"/>
<dbReference type="InterPro" id="IPR032698">
    <property type="entry name" value="SirB1_N"/>
</dbReference>
<dbReference type="STRING" id="886293.Sinac_4127"/>
<dbReference type="Proteomes" id="UP000010798">
    <property type="component" value="Chromosome"/>
</dbReference>
<keyword evidence="4" id="KW-1185">Reference proteome</keyword>
<evidence type="ECO:0000256" key="1">
    <source>
        <dbReference type="ARBA" id="ARBA00007100"/>
    </source>
</evidence>
<name>L0DG40_SINAD</name>
<dbReference type="HOGENOM" id="CLU_882492_0_0_0"/>
<gene>
    <name evidence="3" type="ordered locus">Sinac_4127</name>
</gene>
<comment type="similarity">
    <text evidence="1">Belongs to the UPF0162 family.</text>
</comment>
<feature type="domain" description="Protein SirB1 N-terminal" evidence="2">
    <location>
        <begin position="42"/>
        <end position="212"/>
    </location>
</feature>
<protein>
    <recommendedName>
        <fullName evidence="2">Protein SirB1 N-terminal domain-containing protein</fullName>
    </recommendedName>
</protein>
<evidence type="ECO:0000313" key="4">
    <source>
        <dbReference type="Proteomes" id="UP000010798"/>
    </source>
</evidence>
<reference evidence="3 4" key="1">
    <citation type="submission" date="2012-02" db="EMBL/GenBank/DDBJ databases">
        <title>Complete sequence of chromosome of Singulisphaera acidiphila DSM 18658.</title>
        <authorList>
            <consortium name="US DOE Joint Genome Institute (JGI-PGF)"/>
            <person name="Lucas S."/>
            <person name="Copeland A."/>
            <person name="Lapidus A."/>
            <person name="Glavina del Rio T."/>
            <person name="Dalin E."/>
            <person name="Tice H."/>
            <person name="Bruce D."/>
            <person name="Goodwin L."/>
            <person name="Pitluck S."/>
            <person name="Peters L."/>
            <person name="Ovchinnikova G."/>
            <person name="Chertkov O."/>
            <person name="Kyrpides N."/>
            <person name="Mavromatis K."/>
            <person name="Ivanova N."/>
            <person name="Brettin T."/>
            <person name="Detter J.C."/>
            <person name="Han C."/>
            <person name="Larimer F."/>
            <person name="Land M."/>
            <person name="Hauser L."/>
            <person name="Markowitz V."/>
            <person name="Cheng J.-F."/>
            <person name="Hugenholtz P."/>
            <person name="Woyke T."/>
            <person name="Wu D."/>
            <person name="Tindall B."/>
            <person name="Pomrenke H."/>
            <person name="Brambilla E."/>
            <person name="Klenk H.-P."/>
            <person name="Eisen J.A."/>
        </authorList>
    </citation>
    <scope>NUCLEOTIDE SEQUENCE [LARGE SCALE GENOMIC DNA]</scope>
    <source>
        <strain evidence="4">ATCC BAA-1392 / DSM 18658 / VKM B-2454 / MOB10</strain>
    </source>
</reference>
<evidence type="ECO:0000313" key="3">
    <source>
        <dbReference type="EMBL" id="AGA28339.1"/>
    </source>
</evidence>
<dbReference type="RefSeq" id="WP_015247468.1">
    <property type="nucleotide sequence ID" value="NC_019892.1"/>
</dbReference>
<accession>L0DG40</accession>
<evidence type="ECO:0000259" key="2">
    <source>
        <dbReference type="Pfam" id="PF13369"/>
    </source>
</evidence>
<dbReference type="EMBL" id="CP003364">
    <property type="protein sequence ID" value="AGA28339.1"/>
    <property type="molecule type" value="Genomic_DNA"/>
</dbReference>
<dbReference type="Pfam" id="PF13369">
    <property type="entry name" value="Transglut_core2"/>
    <property type="match status" value="1"/>
</dbReference>
<proteinExistence type="inferred from homology"/>
<dbReference type="eggNOG" id="COG2912">
    <property type="taxonomic scope" value="Bacteria"/>
</dbReference>
<dbReference type="OrthoDB" id="281718at2"/>
<organism evidence="3 4">
    <name type="scientific">Singulisphaera acidiphila (strain ATCC BAA-1392 / DSM 18658 / VKM B-2454 / MOB10)</name>
    <dbReference type="NCBI Taxonomy" id="886293"/>
    <lineage>
        <taxon>Bacteria</taxon>
        <taxon>Pseudomonadati</taxon>
        <taxon>Planctomycetota</taxon>
        <taxon>Planctomycetia</taxon>
        <taxon>Isosphaerales</taxon>
        <taxon>Isosphaeraceae</taxon>
        <taxon>Singulisphaera</taxon>
    </lineage>
</organism>
<dbReference type="KEGG" id="saci:Sinac_4127"/>
<sequence length="315" mass="36174">MTDYRQLLACSDAELARIDPLVMNLLVAKSIPILADLDIARYQKLADQWAEAVRRRLPAAERVFWQTPQDWKNDVNFFRLGVLCGYLEHEAGISYNEDQRYATAIRYTDPSDLFLNGVMDTRQGTCGNMAALHVALGWRLGWPVSLACVRSHYICRYDDGTVTHNIEATQAGYGGFKSDPDEYLIERYELPPKAISSGSDLRAVNPREMLGIFLGFRGRHMRDTDRWDEAERDYLLARHLFPMNRKLYVDAMGVAVDRSVRLFEPGELESPQSLADWLNTQYRPVRPLVRIQTKDFPFQNVSYTASVRSSKEQRP</sequence>